<feature type="region of interest" description="Disordered" evidence="1">
    <location>
        <begin position="272"/>
        <end position="297"/>
    </location>
</feature>
<feature type="region of interest" description="Disordered" evidence="1">
    <location>
        <begin position="1"/>
        <end position="254"/>
    </location>
</feature>
<gene>
    <name evidence="2" type="primary">ROM2_2</name>
    <name evidence="2" type="ORF">BGZ65_008976</name>
</gene>
<comment type="caution">
    <text evidence="2">The sequence shown here is derived from an EMBL/GenBank/DDBJ whole genome shotgun (WGS) entry which is preliminary data.</text>
</comment>
<evidence type="ECO:0000313" key="2">
    <source>
        <dbReference type="EMBL" id="KAF9973970.1"/>
    </source>
</evidence>
<keyword evidence="3" id="KW-1185">Reference proteome</keyword>
<feature type="compositionally biased region" description="Pro residues" evidence="1">
    <location>
        <begin position="68"/>
        <end position="78"/>
    </location>
</feature>
<dbReference type="AlphaFoldDB" id="A0A9P6M840"/>
<sequence>MGAPRFQGGGQPRPSPPILSVPMRPAGPFIRAPLSAGPTTSSGYYATPTRPMGMDGGQGYPGDYPRGPVRPSPPPPYTARPDGSIGPGGGGSSKPGIGQSMGPGVPGPGMGPRPIRSPTQTQPASAYPIANRFSTQSLPGREHESMAYGGNGPATYHPNVRPPPVAWSDTTGPNGVGPGSVTHRRAASTQIHPTYYSAADHQGQPPVTARYNGGPYPPNGASAYPSQQPYPASSSRPLVRHQPNDAPVSPVVRLREIPSDADRYYYPNRKLSITDSLDGGRMSMDSATSIESGYSTRQQPLYATNMYGRDTDVDSFRSTRQRSASKSSTFSAHSVSSDHYADFDSISVPRATTPNGSTPHISIQSAQGYPAGRTDPFTMRARTPSPGRTRQGSNPPIVNRPANPPVFLATNLPQTEVSRRSAEFVRMPPAQPNITRLQGERSQSFSSYSPPTFDPAIRQTALPGSASAGSLGPPAVRKPPIVYPALLSRVADAFVQRITTSSRIKDSIEYKDCFDGRDAVDKIA</sequence>
<feature type="region of interest" description="Disordered" evidence="1">
    <location>
        <begin position="352"/>
        <end position="405"/>
    </location>
</feature>
<dbReference type="OrthoDB" id="3268585at2759"/>
<accession>A0A9P6M840</accession>
<feature type="compositionally biased region" description="Polar residues" evidence="1">
    <location>
        <begin position="352"/>
        <end position="367"/>
    </location>
</feature>
<organism evidence="2 3">
    <name type="scientific">Modicella reniformis</name>
    <dbReference type="NCBI Taxonomy" id="1440133"/>
    <lineage>
        <taxon>Eukaryota</taxon>
        <taxon>Fungi</taxon>
        <taxon>Fungi incertae sedis</taxon>
        <taxon>Mucoromycota</taxon>
        <taxon>Mortierellomycotina</taxon>
        <taxon>Mortierellomycetes</taxon>
        <taxon>Mortierellales</taxon>
        <taxon>Mortierellaceae</taxon>
        <taxon>Modicella</taxon>
    </lineage>
</organism>
<feature type="compositionally biased region" description="Polar residues" evidence="1">
    <location>
        <begin position="285"/>
        <end position="297"/>
    </location>
</feature>
<protein>
    <submittedName>
        <fullName evidence="2">RHO1 GDP-GTP exchange protein 2</fullName>
    </submittedName>
</protein>
<name>A0A9P6M840_9FUNG</name>
<feature type="compositionally biased region" description="Low complexity" evidence="1">
    <location>
        <begin position="94"/>
        <end position="103"/>
    </location>
</feature>
<feature type="compositionally biased region" description="Polar residues" evidence="1">
    <location>
        <begin position="386"/>
        <end position="396"/>
    </location>
</feature>
<feature type="compositionally biased region" description="Low complexity" evidence="1">
    <location>
        <begin position="221"/>
        <end position="235"/>
    </location>
</feature>
<dbReference type="Proteomes" id="UP000749646">
    <property type="component" value="Unassembled WGS sequence"/>
</dbReference>
<feature type="non-terminal residue" evidence="2">
    <location>
        <position position="1"/>
    </location>
</feature>
<evidence type="ECO:0000256" key="1">
    <source>
        <dbReference type="SAM" id="MobiDB-lite"/>
    </source>
</evidence>
<reference evidence="2" key="1">
    <citation type="journal article" date="2020" name="Fungal Divers.">
        <title>Resolving the Mortierellaceae phylogeny through synthesis of multi-gene phylogenetics and phylogenomics.</title>
        <authorList>
            <person name="Vandepol N."/>
            <person name="Liber J."/>
            <person name="Desiro A."/>
            <person name="Na H."/>
            <person name="Kennedy M."/>
            <person name="Barry K."/>
            <person name="Grigoriev I.V."/>
            <person name="Miller A.N."/>
            <person name="O'Donnell K."/>
            <person name="Stajich J.E."/>
            <person name="Bonito G."/>
        </authorList>
    </citation>
    <scope>NUCLEOTIDE SEQUENCE</scope>
    <source>
        <strain evidence="2">MES-2147</strain>
    </source>
</reference>
<proteinExistence type="predicted"/>
<evidence type="ECO:0000313" key="3">
    <source>
        <dbReference type="Proteomes" id="UP000749646"/>
    </source>
</evidence>
<dbReference type="EMBL" id="JAAAHW010004486">
    <property type="protein sequence ID" value="KAF9973970.1"/>
    <property type="molecule type" value="Genomic_DNA"/>
</dbReference>